<proteinExistence type="predicted"/>
<reference evidence="1 2" key="1">
    <citation type="journal article" date="2018" name="G3 (Bethesda)">
        <title>Phylogenetic and Phylogenomic Definition of Rhizopus Species.</title>
        <authorList>
            <person name="Gryganskyi A.P."/>
            <person name="Golan J."/>
            <person name="Dolatabadi S."/>
            <person name="Mondo S."/>
            <person name="Robb S."/>
            <person name="Idnurm A."/>
            <person name="Muszewska A."/>
            <person name="Steczkiewicz K."/>
            <person name="Masonjones S."/>
            <person name="Liao H.L."/>
            <person name="Gajdeczka M.T."/>
            <person name="Anike F."/>
            <person name="Vuek A."/>
            <person name="Anishchenko I.M."/>
            <person name="Voigt K."/>
            <person name="de Hoog G.S."/>
            <person name="Smith M.E."/>
            <person name="Heitman J."/>
            <person name="Vilgalys R."/>
            <person name="Stajich J.E."/>
        </authorList>
    </citation>
    <scope>NUCLEOTIDE SEQUENCE [LARGE SCALE GENOMIC DNA]</scope>
    <source>
        <strain evidence="1 2">CBS 357.93</strain>
    </source>
</reference>
<evidence type="ECO:0000313" key="2">
    <source>
        <dbReference type="Proteomes" id="UP000252139"/>
    </source>
</evidence>
<accession>A0A367JCJ5</accession>
<name>A0A367JCJ5_RHIAZ</name>
<gene>
    <name evidence="1" type="ORF">CU097_007537</name>
</gene>
<dbReference type="EMBL" id="PJQL01001619">
    <property type="protein sequence ID" value="RCH87626.1"/>
    <property type="molecule type" value="Genomic_DNA"/>
</dbReference>
<sequence length="78" mass="8599">MRSIVQFFISDLYLSSTEEIIKTSRHSQEIPNPAARAEIMRLYATTIQLQGQLNKEHLSSSASTGALAANAQSLIDFS</sequence>
<protein>
    <submittedName>
        <fullName evidence="1">Uncharacterized protein</fullName>
    </submittedName>
</protein>
<dbReference type="Proteomes" id="UP000252139">
    <property type="component" value="Unassembled WGS sequence"/>
</dbReference>
<dbReference type="AlphaFoldDB" id="A0A367JCJ5"/>
<comment type="caution">
    <text evidence="1">The sequence shown here is derived from an EMBL/GenBank/DDBJ whole genome shotgun (WGS) entry which is preliminary data.</text>
</comment>
<evidence type="ECO:0000313" key="1">
    <source>
        <dbReference type="EMBL" id="RCH87626.1"/>
    </source>
</evidence>
<keyword evidence="2" id="KW-1185">Reference proteome</keyword>
<organism evidence="1 2">
    <name type="scientific">Rhizopus azygosporus</name>
    <name type="common">Rhizopus microsporus var. azygosporus</name>
    <dbReference type="NCBI Taxonomy" id="86630"/>
    <lineage>
        <taxon>Eukaryota</taxon>
        <taxon>Fungi</taxon>
        <taxon>Fungi incertae sedis</taxon>
        <taxon>Mucoromycota</taxon>
        <taxon>Mucoromycotina</taxon>
        <taxon>Mucoromycetes</taxon>
        <taxon>Mucorales</taxon>
        <taxon>Mucorineae</taxon>
        <taxon>Rhizopodaceae</taxon>
        <taxon>Rhizopus</taxon>
    </lineage>
</organism>